<organism evidence="12 13">
    <name type="scientific">Pelobates cultripes</name>
    <name type="common">Western spadefoot toad</name>
    <dbReference type="NCBI Taxonomy" id="61616"/>
    <lineage>
        <taxon>Eukaryota</taxon>
        <taxon>Metazoa</taxon>
        <taxon>Chordata</taxon>
        <taxon>Craniata</taxon>
        <taxon>Vertebrata</taxon>
        <taxon>Euteleostomi</taxon>
        <taxon>Amphibia</taxon>
        <taxon>Batrachia</taxon>
        <taxon>Anura</taxon>
        <taxon>Pelobatoidea</taxon>
        <taxon>Pelobatidae</taxon>
        <taxon>Pelobates</taxon>
    </lineage>
</organism>
<feature type="transmembrane region" description="Helical" evidence="11">
    <location>
        <begin position="480"/>
        <end position="499"/>
    </location>
</feature>
<evidence type="ECO:0000256" key="1">
    <source>
        <dbReference type="ARBA" id="ARBA00004651"/>
    </source>
</evidence>
<feature type="transmembrane region" description="Helical" evidence="11">
    <location>
        <begin position="134"/>
        <end position="152"/>
    </location>
</feature>
<evidence type="ECO:0000256" key="4">
    <source>
        <dbReference type="ARBA" id="ARBA00022475"/>
    </source>
</evidence>
<dbReference type="PANTHER" id="PTHR21522">
    <property type="entry name" value="PROTON CHANNEL OTOP"/>
    <property type="match status" value="1"/>
</dbReference>
<reference evidence="12" key="1">
    <citation type="submission" date="2022-03" db="EMBL/GenBank/DDBJ databases">
        <authorList>
            <person name="Alioto T."/>
            <person name="Alioto T."/>
            <person name="Gomez Garrido J."/>
        </authorList>
    </citation>
    <scope>NUCLEOTIDE SEQUENCE</scope>
</reference>
<feature type="transmembrane region" description="Helical" evidence="11">
    <location>
        <begin position="236"/>
        <end position="257"/>
    </location>
</feature>
<dbReference type="Proteomes" id="UP001295444">
    <property type="component" value="Chromosome 06"/>
</dbReference>
<keyword evidence="3" id="KW-0813">Transport</keyword>
<proteinExistence type="inferred from homology"/>
<keyword evidence="7 11" id="KW-1133">Transmembrane helix</keyword>
<keyword evidence="4" id="KW-1003">Cell membrane</keyword>
<protein>
    <recommendedName>
        <fullName evidence="14">Otopetrin-2</fullName>
    </recommendedName>
</protein>
<evidence type="ECO:0000256" key="6">
    <source>
        <dbReference type="ARBA" id="ARBA00022781"/>
    </source>
</evidence>
<evidence type="ECO:0008006" key="14">
    <source>
        <dbReference type="Google" id="ProtNLM"/>
    </source>
</evidence>
<feature type="transmembrane region" description="Helical" evidence="11">
    <location>
        <begin position="95"/>
        <end position="114"/>
    </location>
</feature>
<dbReference type="GO" id="GO:0015252">
    <property type="term" value="F:proton channel activity"/>
    <property type="evidence" value="ECO:0007669"/>
    <property type="project" value="InterPro"/>
</dbReference>
<evidence type="ECO:0000313" key="13">
    <source>
        <dbReference type="Proteomes" id="UP001295444"/>
    </source>
</evidence>
<dbReference type="GO" id="GO:0005886">
    <property type="term" value="C:plasma membrane"/>
    <property type="evidence" value="ECO:0007669"/>
    <property type="project" value="UniProtKB-SubCell"/>
</dbReference>
<keyword evidence="8" id="KW-0406">Ion transport</keyword>
<evidence type="ECO:0000256" key="2">
    <source>
        <dbReference type="ARBA" id="ARBA00006513"/>
    </source>
</evidence>
<keyword evidence="9 11" id="KW-0472">Membrane</keyword>
<evidence type="ECO:0000256" key="7">
    <source>
        <dbReference type="ARBA" id="ARBA00022989"/>
    </source>
</evidence>
<keyword evidence="6" id="KW-0375">Hydrogen ion transport</keyword>
<feature type="transmembrane region" description="Helical" evidence="11">
    <location>
        <begin position="282"/>
        <end position="302"/>
    </location>
</feature>
<evidence type="ECO:0000256" key="8">
    <source>
        <dbReference type="ARBA" id="ARBA00023065"/>
    </source>
</evidence>
<feature type="transmembrane region" description="Helical" evidence="11">
    <location>
        <begin position="511"/>
        <end position="531"/>
    </location>
</feature>
<keyword evidence="10" id="KW-0407">Ion channel</keyword>
<sequence length="546" mass="62112">MSGPMSAFNLAVTADIDKLPKKVAKYKQNLNVWEKKALKEFSENRDITIKPADKGGGIVVLNSKDYDIECKRILNDQLTYERIKADPTSDTKKRLFTILQKGGIVIFGIGTLVMDSFKVIHAVGYLGCEPPVKVIQPILQAIFVIMQTYFLWMSCKHCVQIYINATRCGLMLLLIINLAVWVIAVTEESKHHTVELGRYLAQNGTEDSENSSHGQREKLHDCECTFMCTFVASEYYYLYPFNIEYNLFSATMIYIMWKNVGRKIDENASHIHGIGPAVRKHVPLLGLISGLSVLAIGLVMFIMYEIGRNNLLKDWLSLTTFYIFHVVSLVIMSLANLVGIIIFHLDKRSMDNQKNHTRTLDMVLLLGTTLAQYAISYYSIVAMVATNPPSLLSYLTLFYSLLMIVQHSLQNVFIIKGLHRLPPNHTMKSSDSSQKMKGLSSVSGVPQNASHLPMHQLSRRATLTDQLKAHLKKRKTMKDVYMFLFLSNVIFWIMPAFGARIRFDNDLEVKFYGFTIWAIITNICLPFGIFYRMHAAASLLELYNKQ</sequence>
<feature type="transmembrane region" description="Helical" evidence="11">
    <location>
        <begin position="391"/>
        <end position="409"/>
    </location>
</feature>
<keyword evidence="13" id="KW-1185">Reference proteome</keyword>
<comment type="similarity">
    <text evidence="2">Belongs to the otopetrin family.</text>
</comment>
<evidence type="ECO:0000256" key="10">
    <source>
        <dbReference type="ARBA" id="ARBA00023303"/>
    </source>
</evidence>
<dbReference type="AlphaFoldDB" id="A0AAD1WAS7"/>
<evidence type="ECO:0000256" key="3">
    <source>
        <dbReference type="ARBA" id="ARBA00022448"/>
    </source>
</evidence>
<gene>
    <name evidence="12" type="ORF">PECUL_23A045331</name>
</gene>
<keyword evidence="5 11" id="KW-0812">Transmembrane</keyword>
<feature type="transmembrane region" description="Helical" evidence="11">
    <location>
        <begin position="164"/>
        <end position="184"/>
    </location>
</feature>
<evidence type="ECO:0000313" key="12">
    <source>
        <dbReference type="EMBL" id="CAH2302186.1"/>
    </source>
</evidence>
<evidence type="ECO:0000256" key="5">
    <source>
        <dbReference type="ARBA" id="ARBA00022692"/>
    </source>
</evidence>
<dbReference type="EMBL" id="OW240917">
    <property type="protein sequence ID" value="CAH2302186.1"/>
    <property type="molecule type" value="Genomic_DNA"/>
</dbReference>
<accession>A0AAD1WAS7</accession>
<evidence type="ECO:0000256" key="11">
    <source>
        <dbReference type="SAM" id="Phobius"/>
    </source>
</evidence>
<name>A0AAD1WAS7_PELCU</name>
<feature type="transmembrane region" description="Helical" evidence="11">
    <location>
        <begin position="363"/>
        <end position="385"/>
    </location>
</feature>
<feature type="transmembrane region" description="Helical" evidence="11">
    <location>
        <begin position="322"/>
        <end position="343"/>
    </location>
</feature>
<comment type="subcellular location">
    <subcellularLocation>
        <location evidence="1">Cell membrane</location>
        <topology evidence="1">Multi-pass membrane protein</topology>
    </subcellularLocation>
</comment>
<evidence type="ECO:0000256" key="9">
    <source>
        <dbReference type="ARBA" id="ARBA00023136"/>
    </source>
</evidence>
<dbReference type="PANTHER" id="PTHR21522:SF69">
    <property type="entry name" value="PROTON CHANNEL OTOP2"/>
    <property type="match status" value="1"/>
</dbReference>
<dbReference type="InterPro" id="IPR004878">
    <property type="entry name" value="Otopetrin"/>
</dbReference>
<dbReference type="Pfam" id="PF03189">
    <property type="entry name" value="Otopetrin"/>
    <property type="match status" value="2"/>
</dbReference>